<keyword evidence="2 5" id="KW-0963">Cytoplasm</keyword>
<feature type="active site" description="Proton acceptor" evidence="5">
    <location>
        <position position="113"/>
    </location>
</feature>
<dbReference type="NCBIfam" id="NF007025">
    <property type="entry name" value="PRK09491.1"/>
    <property type="match status" value="1"/>
</dbReference>
<dbReference type="CDD" id="cd04301">
    <property type="entry name" value="NAT_SF"/>
    <property type="match status" value="1"/>
</dbReference>
<comment type="caution">
    <text evidence="7">The sequence shown here is derived from an EMBL/GenBank/DDBJ whole genome shotgun (WGS) entry which is preliminary data.</text>
</comment>
<dbReference type="SUPFAM" id="SSF55729">
    <property type="entry name" value="Acyl-CoA N-acyltransferases (Nat)"/>
    <property type="match status" value="1"/>
</dbReference>
<keyword evidence="7" id="KW-0689">Ribosomal protein</keyword>
<dbReference type="EC" id="2.3.1.266" evidence="5"/>
<sequence length="157" mass="18312">MMNNMMNNHNAFTLSSIEEQDFKQLYQIEQLAHLVPWSLGTLKNNQGENYLNLKLSQQNQIVAFAICQTVLDEATLFNLAVHPDWQQQGLGKQLLQHLFQQLRQQGIATLWLEVRQSNHIAHHLYQQMGFNEIDIRKNYYPTPTGERENAIIMAIHL</sequence>
<dbReference type="AlphaFoldDB" id="A0A4R1G1Y3"/>
<dbReference type="GO" id="GO:0008999">
    <property type="term" value="F:protein-N-terminal-alanine acetyltransferase activity"/>
    <property type="evidence" value="ECO:0007669"/>
    <property type="project" value="UniProtKB-UniRule"/>
</dbReference>
<name>A0A4R1G1Y3_9PAST</name>
<feature type="binding site" evidence="5">
    <location>
        <position position="118"/>
    </location>
    <ligand>
        <name>acetyl-CoA</name>
        <dbReference type="ChEBI" id="CHEBI:57288"/>
    </ligand>
</feature>
<evidence type="ECO:0000313" key="7">
    <source>
        <dbReference type="EMBL" id="TCK01568.1"/>
    </source>
</evidence>
<evidence type="ECO:0000256" key="1">
    <source>
        <dbReference type="ARBA" id="ARBA00005395"/>
    </source>
</evidence>
<dbReference type="InterPro" id="IPR043690">
    <property type="entry name" value="RimI"/>
</dbReference>
<dbReference type="InterPro" id="IPR006464">
    <property type="entry name" value="AcTrfase_RimI/Ard1"/>
</dbReference>
<dbReference type="Gene3D" id="3.40.630.30">
    <property type="match status" value="1"/>
</dbReference>
<dbReference type="Proteomes" id="UP000294702">
    <property type="component" value="Unassembled WGS sequence"/>
</dbReference>
<keyword evidence="8" id="KW-1185">Reference proteome</keyword>
<dbReference type="GO" id="GO:0005737">
    <property type="term" value="C:cytoplasm"/>
    <property type="evidence" value="ECO:0007669"/>
    <property type="project" value="UniProtKB-SubCell"/>
</dbReference>
<reference evidence="7 8" key="1">
    <citation type="submission" date="2019-03" db="EMBL/GenBank/DDBJ databases">
        <title>Genomic Encyclopedia of Type Strains, Phase IV (KMG-IV): sequencing the most valuable type-strain genomes for metagenomic binning, comparative biology and taxonomic classification.</title>
        <authorList>
            <person name="Goeker M."/>
        </authorList>
    </citation>
    <scope>NUCLEOTIDE SEQUENCE [LARGE SCALE GENOMIC DNA]</scope>
    <source>
        <strain evidence="7 8">DSM 15534</strain>
    </source>
</reference>
<dbReference type="NCBIfam" id="TIGR01575">
    <property type="entry name" value="rimI"/>
    <property type="match status" value="1"/>
</dbReference>
<comment type="similarity">
    <text evidence="1 5">Belongs to the acetyltransferase family. RimI subfamily.</text>
</comment>
<dbReference type="PANTHER" id="PTHR43420:SF12">
    <property type="entry name" value="N-ACETYLTRANSFERASE DOMAIN-CONTAINING PROTEIN"/>
    <property type="match status" value="1"/>
</dbReference>
<keyword evidence="7" id="KW-0687">Ribonucleoprotein</keyword>
<evidence type="ECO:0000256" key="4">
    <source>
        <dbReference type="ARBA" id="ARBA00023315"/>
    </source>
</evidence>
<comment type="catalytic activity">
    <reaction evidence="5">
        <text>N-terminal L-alanyl-[ribosomal protein bS18] + acetyl-CoA = N-terminal N(alpha)-acetyl-L-alanyl-[ribosomal protein bS18] + CoA + H(+)</text>
        <dbReference type="Rhea" id="RHEA:43756"/>
        <dbReference type="Rhea" id="RHEA-COMP:10676"/>
        <dbReference type="Rhea" id="RHEA-COMP:10677"/>
        <dbReference type="ChEBI" id="CHEBI:15378"/>
        <dbReference type="ChEBI" id="CHEBI:57287"/>
        <dbReference type="ChEBI" id="CHEBI:57288"/>
        <dbReference type="ChEBI" id="CHEBI:64718"/>
        <dbReference type="ChEBI" id="CHEBI:83683"/>
        <dbReference type="EC" id="2.3.1.266"/>
    </reaction>
</comment>
<dbReference type="InterPro" id="IPR016181">
    <property type="entry name" value="Acyl_CoA_acyltransferase"/>
</dbReference>
<organism evidence="7 8">
    <name type="scientific">Volucribacter psittacicida</name>
    <dbReference type="NCBI Taxonomy" id="203482"/>
    <lineage>
        <taxon>Bacteria</taxon>
        <taxon>Pseudomonadati</taxon>
        <taxon>Pseudomonadota</taxon>
        <taxon>Gammaproteobacteria</taxon>
        <taxon>Pasteurellales</taxon>
        <taxon>Pasteurellaceae</taxon>
        <taxon>Volucribacter</taxon>
    </lineage>
</organism>
<evidence type="ECO:0000259" key="6">
    <source>
        <dbReference type="PROSITE" id="PS51186"/>
    </source>
</evidence>
<evidence type="ECO:0000256" key="5">
    <source>
        <dbReference type="HAMAP-Rule" id="MF_02210"/>
    </source>
</evidence>
<proteinExistence type="inferred from homology"/>
<dbReference type="EMBL" id="SMFT01000001">
    <property type="protein sequence ID" value="TCK01568.1"/>
    <property type="molecule type" value="Genomic_DNA"/>
</dbReference>
<evidence type="ECO:0000313" key="8">
    <source>
        <dbReference type="Proteomes" id="UP000294702"/>
    </source>
</evidence>
<comment type="subcellular location">
    <subcellularLocation>
        <location evidence="5">Cytoplasm</location>
    </subcellularLocation>
</comment>
<dbReference type="InterPro" id="IPR050680">
    <property type="entry name" value="YpeA/RimI_acetyltransf"/>
</dbReference>
<dbReference type="GO" id="GO:0005840">
    <property type="term" value="C:ribosome"/>
    <property type="evidence" value="ECO:0007669"/>
    <property type="project" value="UniProtKB-KW"/>
</dbReference>
<comment type="caution">
    <text evidence="5">Lacks conserved residue(s) required for the propagation of feature annotation.</text>
</comment>
<evidence type="ECO:0000256" key="2">
    <source>
        <dbReference type="ARBA" id="ARBA00022490"/>
    </source>
</evidence>
<feature type="binding site" evidence="5">
    <location>
        <begin position="79"/>
        <end position="81"/>
    </location>
    <ligand>
        <name>acetyl-CoA</name>
        <dbReference type="ChEBI" id="CHEBI:57288"/>
    </ligand>
</feature>
<dbReference type="HAMAP" id="MF_02210">
    <property type="entry name" value="RimI"/>
    <property type="match status" value="1"/>
</dbReference>
<gene>
    <name evidence="5" type="primary">rimI</name>
    <name evidence="7" type="ORF">EV694_0184</name>
</gene>
<dbReference type="Pfam" id="PF00583">
    <property type="entry name" value="Acetyltransf_1"/>
    <property type="match status" value="1"/>
</dbReference>
<comment type="function">
    <text evidence="5">Acetylates the N-terminal alanine of ribosomal protein bS18.</text>
</comment>
<keyword evidence="3 5" id="KW-0808">Transferase</keyword>
<dbReference type="PROSITE" id="PS51186">
    <property type="entry name" value="GNAT"/>
    <property type="match status" value="1"/>
</dbReference>
<keyword evidence="4 5" id="KW-0012">Acyltransferase</keyword>
<feature type="active site" description="Proton donor" evidence="5">
    <location>
        <position position="125"/>
    </location>
</feature>
<dbReference type="InterPro" id="IPR000182">
    <property type="entry name" value="GNAT_dom"/>
</dbReference>
<dbReference type="PANTHER" id="PTHR43420">
    <property type="entry name" value="ACETYLTRANSFERASE"/>
    <property type="match status" value="1"/>
</dbReference>
<feature type="domain" description="N-acetyltransferase" evidence="6">
    <location>
        <begin position="12"/>
        <end position="157"/>
    </location>
</feature>
<accession>A0A4R1G1Y3</accession>
<evidence type="ECO:0000256" key="3">
    <source>
        <dbReference type="ARBA" id="ARBA00022679"/>
    </source>
</evidence>
<protein>
    <recommendedName>
        <fullName evidence="5">[Ribosomal protein bS18]-alanine N-acetyltransferase</fullName>
        <ecNumber evidence="5">2.3.1.266</ecNumber>
    </recommendedName>
</protein>